<dbReference type="GO" id="GO:0036152">
    <property type="term" value="P:phosphatidylethanolamine acyl-chain remodeling"/>
    <property type="evidence" value="ECO:0007669"/>
    <property type="project" value="EnsemblFungi"/>
</dbReference>
<evidence type="ECO:0000256" key="4">
    <source>
        <dbReference type="SAM" id="Phobius"/>
    </source>
</evidence>
<dbReference type="OMA" id="SITKYHE"/>
<dbReference type="InParanoid" id="G0V800"/>
<evidence type="ECO:0000256" key="3">
    <source>
        <dbReference type="ARBA" id="ARBA00023315"/>
    </source>
</evidence>
<dbReference type="HOGENOM" id="CLU_041844_3_2_1"/>
<gene>
    <name evidence="6" type="primary">NCAS0A10400</name>
    <name evidence="6" type="ordered locus">NCAS_0A10400</name>
</gene>
<dbReference type="InterPro" id="IPR032098">
    <property type="entry name" value="Acyltransf_C"/>
</dbReference>
<feature type="transmembrane region" description="Helical" evidence="4">
    <location>
        <begin position="20"/>
        <end position="41"/>
    </location>
</feature>
<dbReference type="RefSeq" id="XP_003673979.1">
    <property type="nucleotide sequence ID" value="XM_003673931.1"/>
</dbReference>
<keyword evidence="4" id="KW-0812">Transmembrane</keyword>
<evidence type="ECO:0000256" key="1">
    <source>
        <dbReference type="ARBA" id="ARBA00008655"/>
    </source>
</evidence>
<keyword evidence="7" id="KW-1185">Reference proteome</keyword>
<dbReference type="GO" id="GO:0036149">
    <property type="term" value="P:phosphatidylinositol acyl-chain remodeling"/>
    <property type="evidence" value="ECO:0007669"/>
    <property type="project" value="TreeGrafter"/>
</dbReference>
<dbReference type="CDD" id="cd07990">
    <property type="entry name" value="LPLAT_LCLAT1-like"/>
    <property type="match status" value="1"/>
</dbReference>
<proteinExistence type="inferred from homology"/>
<dbReference type="PANTHER" id="PTHR10983:SF16">
    <property type="entry name" value="LYSOCARDIOLIPIN ACYLTRANSFERASE 1"/>
    <property type="match status" value="1"/>
</dbReference>
<evidence type="ECO:0000313" key="6">
    <source>
        <dbReference type="EMBL" id="CCC67598.1"/>
    </source>
</evidence>
<dbReference type="GeneID" id="96901077"/>
<evidence type="ECO:0000259" key="5">
    <source>
        <dbReference type="SMART" id="SM00563"/>
    </source>
</evidence>
<keyword evidence="2" id="KW-0808">Transferase</keyword>
<dbReference type="SMART" id="SM00563">
    <property type="entry name" value="PlsC"/>
    <property type="match status" value="1"/>
</dbReference>
<keyword evidence="4" id="KW-0472">Membrane</keyword>
<dbReference type="GO" id="GO:0044233">
    <property type="term" value="C:mitochondria-associated endoplasmic reticulum membrane contact site"/>
    <property type="evidence" value="ECO:0007669"/>
    <property type="project" value="EnsemblFungi"/>
</dbReference>
<dbReference type="eggNOG" id="KOG1505">
    <property type="taxonomic scope" value="Eukaryota"/>
</dbReference>
<dbReference type="SUPFAM" id="SSF69593">
    <property type="entry name" value="Glycerol-3-phosphate (1)-acyltransferase"/>
    <property type="match status" value="1"/>
</dbReference>
<dbReference type="EMBL" id="HE576752">
    <property type="protein sequence ID" value="CCC67598.1"/>
    <property type="molecule type" value="Genomic_DNA"/>
</dbReference>
<dbReference type="Proteomes" id="UP000001640">
    <property type="component" value="Chromosome 1"/>
</dbReference>
<comment type="similarity">
    <text evidence="1">Belongs to the 1-acyl-sn-glycerol-3-phosphate acyltransferase family.</text>
</comment>
<accession>G0V800</accession>
<dbReference type="STRING" id="1064592.G0V800"/>
<name>G0V800_NAUCA</name>
<protein>
    <recommendedName>
        <fullName evidence="5">Phospholipid/glycerol acyltransferase domain-containing protein</fullName>
    </recommendedName>
</protein>
<dbReference type="Pfam" id="PF16076">
    <property type="entry name" value="Acyltransf_C"/>
    <property type="match status" value="1"/>
</dbReference>
<dbReference type="KEGG" id="ncs:NCAS_0A10400"/>
<reference evidence="6 7" key="1">
    <citation type="journal article" date="2011" name="Proc. Natl. Acad. Sci. U.S.A.">
        <title>Evolutionary erosion of yeast sex chromosomes by mating-type switching accidents.</title>
        <authorList>
            <person name="Gordon J.L."/>
            <person name="Armisen D."/>
            <person name="Proux-Wera E."/>
            <person name="Oheigeartaigh S.S."/>
            <person name="Byrne K.P."/>
            <person name="Wolfe K.H."/>
        </authorList>
    </citation>
    <scope>NUCLEOTIDE SEQUENCE [LARGE SCALE GENOMIC DNA]</scope>
    <source>
        <strain evidence="7">ATCC 76901 / BCRC 22586 / CBS 4309 / NBRC 1992 / NRRL Y-12630</strain>
    </source>
</reference>
<dbReference type="AlphaFoldDB" id="G0V800"/>
<evidence type="ECO:0000313" key="7">
    <source>
        <dbReference type="Proteomes" id="UP000001640"/>
    </source>
</evidence>
<feature type="transmembrane region" description="Helical" evidence="4">
    <location>
        <begin position="123"/>
        <end position="141"/>
    </location>
</feature>
<feature type="domain" description="Phospholipid/glycerol acyltransferase" evidence="5">
    <location>
        <begin position="109"/>
        <end position="264"/>
    </location>
</feature>
<feature type="transmembrane region" description="Helical" evidence="4">
    <location>
        <begin position="62"/>
        <end position="81"/>
    </location>
</feature>
<dbReference type="GO" id="GO:0006654">
    <property type="term" value="P:phosphatidic acid biosynthetic process"/>
    <property type="evidence" value="ECO:0007669"/>
    <property type="project" value="EnsemblFungi"/>
</dbReference>
<dbReference type="GO" id="GO:0042171">
    <property type="term" value="F:lysophosphatidic acid acyltransferase activity"/>
    <property type="evidence" value="ECO:0007669"/>
    <property type="project" value="EnsemblFungi"/>
</dbReference>
<dbReference type="Pfam" id="PF01553">
    <property type="entry name" value="Acyltransferase"/>
    <property type="match status" value="1"/>
</dbReference>
<organism evidence="6 7">
    <name type="scientific">Naumovozyma castellii</name>
    <name type="common">Yeast</name>
    <name type="synonym">Saccharomyces castellii</name>
    <dbReference type="NCBI Taxonomy" id="27288"/>
    <lineage>
        <taxon>Eukaryota</taxon>
        <taxon>Fungi</taxon>
        <taxon>Dikarya</taxon>
        <taxon>Ascomycota</taxon>
        <taxon>Saccharomycotina</taxon>
        <taxon>Saccharomycetes</taxon>
        <taxon>Saccharomycetales</taxon>
        <taxon>Saccharomycetaceae</taxon>
        <taxon>Naumovozyma</taxon>
    </lineage>
</organism>
<keyword evidence="3" id="KW-0012">Acyltransferase</keyword>
<dbReference type="PANTHER" id="PTHR10983">
    <property type="entry name" value="1-ACYLGLYCEROL-3-PHOSPHATE ACYLTRANSFERASE-RELATED"/>
    <property type="match status" value="1"/>
</dbReference>
<evidence type="ECO:0000256" key="2">
    <source>
        <dbReference type="ARBA" id="ARBA00022679"/>
    </source>
</evidence>
<dbReference type="GO" id="GO:0036150">
    <property type="term" value="P:phosphatidylserine acyl-chain remodeling"/>
    <property type="evidence" value="ECO:0007669"/>
    <property type="project" value="EnsemblFungi"/>
</dbReference>
<reference key="2">
    <citation type="submission" date="2011-08" db="EMBL/GenBank/DDBJ databases">
        <title>Genome sequence of Naumovozyma castellii.</title>
        <authorList>
            <person name="Gordon J.L."/>
            <person name="Armisen D."/>
            <person name="Proux-Wera E."/>
            <person name="OhEigeartaigh S.S."/>
            <person name="Byrne K.P."/>
            <person name="Wolfe K.H."/>
        </authorList>
    </citation>
    <scope>NUCLEOTIDE SEQUENCE</scope>
    <source>
        <strain>Type strain:CBS 4309</strain>
    </source>
</reference>
<sequence>MSLSDVLSTSYSKFKHLTTTSLSIIVFIQGCISILITQFFIKLFYYKNSEKLQRGLNQTKRSFIILLLSIFSNVSPTSIRITTDDATMRRDSFQINRIGDIIAQLDTNSIIFSNHQLYIDWVIIWWLAHLANLSGNFFILLKKSLEKIPLLGYGMKNYKFIFMNRKWAQDKSLLEQSLGAINTNAIENGKNKDLTNAWGYNILLFPEGTNLCTNGIRKNNAYCKKMGLKPMKNVLMPHTTGLRFMIQNLQPSLTKIYDVTIGYSGVKGEHEFAEIKYSLKNIFLKGLGPSMIDIHIRSFNLYEIPYQDEEAFSKWLFTVWEDKNRLLDQYYINDTFQGMDGKTTLFCPAMDVNPYDFVTVVFLPVAFGMVLTASLWAYFNKKLA</sequence>
<keyword evidence="4" id="KW-1133">Transmembrane helix</keyword>
<dbReference type="OrthoDB" id="189226at2759"/>
<feature type="transmembrane region" description="Helical" evidence="4">
    <location>
        <begin position="357"/>
        <end position="379"/>
    </location>
</feature>
<dbReference type="GO" id="GO:0005783">
    <property type="term" value="C:endoplasmic reticulum"/>
    <property type="evidence" value="ECO:0007669"/>
    <property type="project" value="TreeGrafter"/>
</dbReference>
<dbReference type="InterPro" id="IPR002123">
    <property type="entry name" value="Plipid/glycerol_acylTrfase"/>
</dbReference>